<keyword evidence="4" id="KW-1185">Reference proteome</keyword>
<feature type="compositionally biased region" description="Polar residues" evidence="1">
    <location>
        <begin position="1"/>
        <end position="19"/>
    </location>
</feature>
<dbReference type="InterPro" id="IPR007278">
    <property type="entry name" value="DUF397"/>
</dbReference>
<reference evidence="3 4" key="1">
    <citation type="submission" date="2020-08" db="EMBL/GenBank/DDBJ databases">
        <title>Whole-Genome Sequence of French Clinical Streptomyces mexicanus Strain Q0842.</title>
        <authorList>
            <person name="Boxberger M."/>
            <person name="La Scola B."/>
        </authorList>
    </citation>
    <scope>NUCLEOTIDE SEQUENCE [LARGE SCALE GENOMIC DNA]</scope>
    <source>
        <strain evidence="3 4">Marseille-Q0842</strain>
    </source>
</reference>
<dbReference type="AlphaFoldDB" id="A0A7X1LU11"/>
<gene>
    <name evidence="3" type="ORF">H1R13_24040</name>
</gene>
<evidence type="ECO:0000256" key="1">
    <source>
        <dbReference type="SAM" id="MobiDB-lite"/>
    </source>
</evidence>
<dbReference type="EMBL" id="JACMHY010000010">
    <property type="protein sequence ID" value="MBC2867911.1"/>
    <property type="molecule type" value="Genomic_DNA"/>
</dbReference>
<organism evidence="3 4">
    <name type="scientific">Streptomyces mexicanus</name>
    <dbReference type="NCBI Taxonomy" id="178566"/>
    <lineage>
        <taxon>Bacteria</taxon>
        <taxon>Bacillati</taxon>
        <taxon>Actinomycetota</taxon>
        <taxon>Actinomycetes</taxon>
        <taxon>Kitasatosporales</taxon>
        <taxon>Streptomycetaceae</taxon>
        <taxon>Streptomyces</taxon>
    </lineage>
</organism>
<dbReference type="RefSeq" id="WP_159665433.1">
    <property type="nucleotide sequence ID" value="NZ_JACMHY010000010.1"/>
</dbReference>
<comment type="caution">
    <text evidence="3">The sequence shown here is derived from an EMBL/GenBank/DDBJ whole genome shotgun (WGS) entry which is preliminary data.</text>
</comment>
<dbReference type="Pfam" id="PF04149">
    <property type="entry name" value="DUF397"/>
    <property type="match status" value="1"/>
</dbReference>
<evidence type="ECO:0000259" key="2">
    <source>
        <dbReference type="Pfam" id="PF04149"/>
    </source>
</evidence>
<proteinExistence type="predicted"/>
<evidence type="ECO:0000313" key="4">
    <source>
        <dbReference type="Proteomes" id="UP000517694"/>
    </source>
</evidence>
<evidence type="ECO:0000313" key="3">
    <source>
        <dbReference type="EMBL" id="MBC2867911.1"/>
    </source>
</evidence>
<feature type="domain" description="DUF397" evidence="2">
    <location>
        <begin position="10"/>
        <end position="65"/>
    </location>
</feature>
<protein>
    <submittedName>
        <fullName evidence="3">DUF397 domain-containing protein</fullName>
    </submittedName>
</protein>
<sequence length="65" mass="6863">METAPSLRNAQWRKSSYSGNTGGDCLEVADNYPAPAVPVRDSKNPCGPVVIVGAAAWQAFVDGLR</sequence>
<feature type="region of interest" description="Disordered" evidence="1">
    <location>
        <begin position="1"/>
        <end position="20"/>
    </location>
</feature>
<dbReference type="Proteomes" id="UP000517694">
    <property type="component" value="Unassembled WGS sequence"/>
</dbReference>
<name>A0A7X1LU11_9ACTN</name>
<accession>A0A7X1LU11</accession>
<dbReference type="OrthoDB" id="4316979at2"/>